<feature type="chain" id="PRO_5041330980" evidence="2">
    <location>
        <begin position="32"/>
        <end position="109"/>
    </location>
</feature>
<gene>
    <name evidence="3" type="ORF">NKG59_00935</name>
</gene>
<reference evidence="4" key="1">
    <citation type="journal article" date="2023" name="Front. Microbiol.">
        <title>Ralstonia chuxiongensis sp. nov., Ralstonia mojiangensis sp. nov., and Ralstonia soli sp. nov., isolated from tobacco fields, are three novel species in the family Burkholderiaceae.</title>
        <authorList>
            <person name="Lu C.H."/>
            <person name="Zhang Y.Y."/>
            <person name="Jiang N."/>
            <person name="Chen W."/>
            <person name="Shao X."/>
            <person name="Zhao Z.M."/>
            <person name="Lu W.L."/>
            <person name="Hu X."/>
            <person name="Xi Y.X."/>
            <person name="Zou S.Y."/>
            <person name="Wei Q.J."/>
            <person name="Lin Z.L."/>
            <person name="Gong L."/>
            <person name="Gai X.T."/>
            <person name="Zhang L.Q."/>
            <person name="Li J.Y."/>
            <person name="Jin Y."/>
            <person name="Xia Z.Y."/>
        </authorList>
    </citation>
    <scope>NUCLEOTIDE SEQUENCE [LARGE SCALE GENOMIC DNA]</scope>
    <source>
        <strain evidence="4">21YRMH01-3</strain>
    </source>
</reference>
<proteinExistence type="predicted"/>
<dbReference type="AlphaFoldDB" id="A0AA42BF89"/>
<feature type="signal peptide" evidence="2">
    <location>
        <begin position="1"/>
        <end position="31"/>
    </location>
</feature>
<keyword evidence="4" id="KW-1185">Reference proteome</keyword>
<protein>
    <submittedName>
        <fullName evidence="3">Uncharacterized protein</fullName>
    </submittedName>
</protein>
<dbReference type="RefSeq" id="WP_253534418.1">
    <property type="nucleotide sequence ID" value="NZ_JAMYWC010000001.1"/>
</dbReference>
<keyword evidence="2" id="KW-0732">Signal</keyword>
<evidence type="ECO:0000313" key="3">
    <source>
        <dbReference type="EMBL" id="MCP1170896.1"/>
    </source>
</evidence>
<sequence length="109" mass="11144">MTSKHCTPSWTWARKGLLTATIGLLGATGFAAPTGTTGSTGPAKNAGISASPHMLNGKVVPPPRPTVPTVIVPGMPRSLMREAEHGHSTGGTIVSPASVHRQNGAVWVD</sequence>
<dbReference type="Proteomes" id="UP001162793">
    <property type="component" value="Unassembled WGS sequence"/>
</dbReference>
<comment type="caution">
    <text evidence="3">The sequence shown here is derived from an EMBL/GenBank/DDBJ whole genome shotgun (WGS) entry which is preliminary data.</text>
</comment>
<evidence type="ECO:0000313" key="4">
    <source>
        <dbReference type="Proteomes" id="UP001162793"/>
    </source>
</evidence>
<organism evidence="3 4">
    <name type="scientific">Ralstonia chuxiongensis</name>
    <dbReference type="NCBI Taxonomy" id="2957504"/>
    <lineage>
        <taxon>Bacteria</taxon>
        <taxon>Pseudomonadati</taxon>
        <taxon>Pseudomonadota</taxon>
        <taxon>Betaproteobacteria</taxon>
        <taxon>Burkholderiales</taxon>
        <taxon>Burkholderiaceae</taxon>
        <taxon>Ralstonia</taxon>
    </lineage>
</organism>
<accession>A0AA42BF89</accession>
<feature type="region of interest" description="Disordered" evidence="1">
    <location>
        <begin position="31"/>
        <end position="109"/>
    </location>
</feature>
<evidence type="ECO:0000256" key="2">
    <source>
        <dbReference type="SAM" id="SignalP"/>
    </source>
</evidence>
<evidence type="ECO:0000256" key="1">
    <source>
        <dbReference type="SAM" id="MobiDB-lite"/>
    </source>
</evidence>
<feature type="compositionally biased region" description="Low complexity" evidence="1">
    <location>
        <begin position="31"/>
        <end position="43"/>
    </location>
</feature>
<name>A0AA42BF89_9RALS</name>
<dbReference type="EMBL" id="JAMYWC010000001">
    <property type="protein sequence ID" value="MCP1170896.1"/>
    <property type="molecule type" value="Genomic_DNA"/>
</dbReference>